<dbReference type="SUPFAM" id="SSF47954">
    <property type="entry name" value="Cyclin-like"/>
    <property type="match status" value="1"/>
</dbReference>
<keyword evidence="1" id="KW-0805">Transcription regulation</keyword>
<organism evidence="4 5">
    <name type="scientific">Halorarum halophilum</name>
    <dbReference type="NCBI Taxonomy" id="2743090"/>
    <lineage>
        <taxon>Archaea</taxon>
        <taxon>Methanobacteriati</taxon>
        <taxon>Methanobacteriota</taxon>
        <taxon>Stenosarchaea group</taxon>
        <taxon>Halobacteria</taxon>
        <taxon>Halobacteriales</taxon>
        <taxon>Haloferacaceae</taxon>
        <taxon>Halorarum</taxon>
    </lineage>
</organism>
<gene>
    <name evidence="4" type="ORF">HUG10_14500</name>
</gene>
<dbReference type="GO" id="GO:0017025">
    <property type="term" value="F:TBP-class protein binding"/>
    <property type="evidence" value="ECO:0007669"/>
    <property type="project" value="InterPro"/>
</dbReference>
<dbReference type="GeneID" id="56030067"/>
<accession>A0A7D5KXS9</accession>
<dbReference type="OrthoDB" id="261013at2157"/>
<feature type="domain" description="Transcription factor TFIIB cyclin-like" evidence="3">
    <location>
        <begin position="96"/>
        <end position="174"/>
    </location>
</feature>
<dbReference type="InterPro" id="IPR000812">
    <property type="entry name" value="TFIIB"/>
</dbReference>
<dbReference type="CDD" id="cd00043">
    <property type="entry name" value="CYCLIN_SF"/>
    <property type="match status" value="1"/>
</dbReference>
<proteinExistence type="predicted"/>
<dbReference type="AlphaFoldDB" id="A0A7D5KXS9"/>
<dbReference type="GO" id="GO:0070897">
    <property type="term" value="P:transcription preinitiation complex assembly"/>
    <property type="evidence" value="ECO:0007669"/>
    <property type="project" value="InterPro"/>
</dbReference>
<reference evidence="4 5" key="1">
    <citation type="submission" date="2020-07" db="EMBL/GenBank/DDBJ databases">
        <title>Gai3-2, isolated from salt lake.</title>
        <authorList>
            <person name="Cui H."/>
            <person name="Shi X."/>
        </authorList>
    </citation>
    <scope>NUCLEOTIDE SEQUENCE [LARGE SCALE GENOMIC DNA]</scope>
    <source>
        <strain evidence="4 5">Gai3-2</strain>
    </source>
</reference>
<keyword evidence="2" id="KW-0804">Transcription</keyword>
<keyword evidence="5" id="KW-1185">Reference proteome</keyword>
<evidence type="ECO:0000313" key="4">
    <source>
        <dbReference type="EMBL" id="QLG28678.1"/>
    </source>
</evidence>
<dbReference type="EMBL" id="CP058529">
    <property type="protein sequence ID" value="QLG28678.1"/>
    <property type="molecule type" value="Genomic_DNA"/>
</dbReference>
<dbReference type="GO" id="GO:0003743">
    <property type="term" value="F:translation initiation factor activity"/>
    <property type="evidence" value="ECO:0007669"/>
    <property type="project" value="UniProtKB-KW"/>
</dbReference>
<dbReference type="InterPro" id="IPR036915">
    <property type="entry name" value="Cyclin-like_sf"/>
</dbReference>
<dbReference type="PANTHER" id="PTHR11618:SF13">
    <property type="entry name" value="TRANSCRIPTION INITIATION FACTOR IIB"/>
    <property type="match status" value="1"/>
</dbReference>
<dbReference type="RefSeq" id="WP_179170252.1">
    <property type="nucleotide sequence ID" value="NZ_CP058529.1"/>
</dbReference>
<evidence type="ECO:0000259" key="3">
    <source>
        <dbReference type="Pfam" id="PF00382"/>
    </source>
</evidence>
<dbReference type="InterPro" id="IPR013150">
    <property type="entry name" value="TFIIB_cyclin"/>
</dbReference>
<dbReference type="GO" id="GO:0097550">
    <property type="term" value="C:transcription preinitiation complex"/>
    <property type="evidence" value="ECO:0007669"/>
    <property type="project" value="TreeGrafter"/>
</dbReference>
<keyword evidence="4" id="KW-0396">Initiation factor</keyword>
<sequence>MVSEAVEAVCTECGLVVSVDNLEREPGLKARGPDTADRTGEWAIEPTTDLRVDKGLHTTFFLQTDGKGNKLNSERMDKMERLRRHHKRFTMPSKRDKRLNEGFRDIGMLGANLALPRYVQTDASRMLKAAKRARLPGGRMAWESLAAGAVLLAMRQAGIEREPADVARYAKTDEERACAAARKIRMQTEVEAPPVRERVVDRIIGELGTVGVDVATGLELRRLAVRLLEIADAVPVGPGTTRMTVAGAAVYSADRLTDGKTVKQAEVVDAVETVLPTSQSKIASYSQALYDEVGRRPQLSDATGGLVGPA</sequence>
<dbReference type="PANTHER" id="PTHR11618">
    <property type="entry name" value="TRANSCRIPTION INITIATION FACTOR IIB-RELATED"/>
    <property type="match status" value="1"/>
</dbReference>
<dbReference type="Gene3D" id="1.10.472.170">
    <property type="match status" value="1"/>
</dbReference>
<evidence type="ECO:0000256" key="1">
    <source>
        <dbReference type="ARBA" id="ARBA00023015"/>
    </source>
</evidence>
<keyword evidence="4" id="KW-0648">Protein biosynthesis</keyword>
<protein>
    <submittedName>
        <fullName evidence="4">Transcription initiation factor IIB family protein</fullName>
    </submittedName>
</protein>
<evidence type="ECO:0000256" key="2">
    <source>
        <dbReference type="ARBA" id="ARBA00023163"/>
    </source>
</evidence>
<dbReference type="Pfam" id="PF00382">
    <property type="entry name" value="TFIIB"/>
    <property type="match status" value="1"/>
</dbReference>
<dbReference type="Proteomes" id="UP000509750">
    <property type="component" value="Chromosome"/>
</dbReference>
<evidence type="ECO:0000313" key="5">
    <source>
        <dbReference type="Proteomes" id="UP000509750"/>
    </source>
</evidence>
<dbReference type="KEGG" id="halg:HUG10_14500"/>
<name>A0A7D5KXS9_9EURY</name>
<dbReference type="PRINTS" id="PR00685">
    <property type="entry name" value="TIFACTORIIB"/>
</dbReference>